<keyword evidence="1" id="KW-0812">Transmembrane</keyword>
<sequence>WCSRTLPAFIAVLAVLVLLLILLPIWICKGGRSGKWGNKRQNEK</sequence>
<feature type="non-terminal residue" evidence="2">
    <location>
        <position position="1"/>
    </location>
</feature>
<proteinExistence type="predicted"/>
<protein>
    <submittedName>
        <fullName evidence="2">Uncharacterized protein</fullName>
    </submittedName>
</protein>
<evidence type="ECO:0000313" key="3">
    <source>
        <dbReference type="Proteomes" id="UP000288216"/>
    </source>
</evidence>
<dbReference type="AlphaFoldDB" id="A0A401QG85"/>
<reference evidence="2 3" key="1">
    <citation type="journal article" date="2018" name="Nat. Ecol. Evol.">
        <title>Shark genomes provide insights into elasmobranch evolution and the origin of vertebrates.</title>
        <authorList>
            <person name="Hara Y"/>
            <person name="Yamaguchi K"/>
            <person name="Onimaru K"/>
            <person name="Kadota M"/>
            <person name="Koyanagi M"/>
            <person name="Keeley SD"/>
            <person name="Tatsumi K"/>
            <person name="Tanaka K"/>
            <person name="Motone F"/>
            <person name="Kageyama Y"/>
            <person name="Nozu R"/>
            <person name="Adachi N"/>
            <person name="Nishimura O"/>
            <person name="Nakagawa R"/>
            <person name="Tanegashima C"/>
            <person name="Kiyatake I"/>
            <person name="Matsumoto R"/>
            <person name="Murakumo K"/>
            <person name="Nishida K"/>
            <person name="Terakita A"/>
            <person name="Kuratani S"/>
            <person name="Sato K"/>
            <person name="Hyodo S Kuraku.S."/>
        </authorList>
    </citation>
    <scope>NUCLEOTIDE SEQUENCE [LARGE SCALE GENOMIC DNA]</scope>
</reference>
<accession>A0A401QG85</accession>
<feature type="transmembrane region" description="Helical" evidence="1">
    <location>
        <begin position="6"/>
        <end position="27"/>
    </location>
</feature>
<keyword evidence="1" id="KW-0472">Membrane</keyword>
<comment type="caution">
    <text evidence="2">The sequence shown here is derived from an EMBL/GenBank/DDBJ whole genome shotgun (WGS) entry which is preliminary data.</text>
</comment>
<name>A0A401QG85_SCYTO</name>
<dbReference type="EMBL" id="BFAA01073677">
    <property type="protein sequence ID" value="GCB84401.1"/>
    <property type="molecule type" value="Genomic_DNA"/>
</dbReference>
<evidence type="ECO:0000313" key="2">
    <source>
        <dbReference type="EMBL" id="GCB84401.1"/>
    </source>
</evidence>
<evidence type="ECO:0000256" key="1">
    <source>
        <dbReference type="SAM" id="Phobius"/>
    </source>
</evidence>
<keyword evidence="1" id="KW-1133">Transmembrane helix</keyword>
<gene>
    <name evidence="2" type="ORF">scyTo_0025149</name>
</gene>
<dbReference type="Proteomes" id="UP000288216">
    <property type="component" value="Unassembled WGS sequence"/>
</dbReference>
<organism evidence="2 3">
    <name type="scientific">Scyliorhinus torazame</name>
    <name type="common">Cloudy catshark</name>
    <name type="synonym">Catulus torazame</name>
    <dbReference type="NCBI Taxonomy" id="75743"/>
    <lineage>
        <taxon>Eukaryota</taxon>
        <taxon>Metazoa</taxon>
        <taxon>Chordata</taxon>
        <taxon>Craniata</taxon>
        <taxon>Vertebrata</taxon>
        <taxon>Chondrichthyes</taxon>
        <taxon>Elasmobranchii</taxon>
        <taxon>Galeomorphii</taxon>
        <taxon>Galeoidea</taxon>
        <taxon>Carcharhiniformes</taxon>
        <taxon>Scyliorhinidae</taxon>
        <taxon>Scyliorhinus</taxon>
    </lineage>
</organism>
<keyword evidence="3" id="KW-1185">Reference proteome</keyword>